<sequence>MARAYVRDSWGTTFGGCLRGNVGTESQSIPRLGSERGHMITMDKDKHGDKQSNAKKRRKVIMIEKIKPSENGLPERKPSRLESAALLTTSAPLSYYPFLSAPSKSTRARDSPARPERMRRTVVNGKWRKRQEKKAGEAAPKKSLQGRSRVEAHHMGWSGLLIRPLAGDTMGSTRHFSR</sequence>
<feature type="region of interest" description="Disordered" evidence="1">
    <location>
        <begin position="98"/>
        <end position="150"/>
    </location>
</feature>
<gene>
    <name evidence="2" type="ORF">H0G86_001617</name>
</gene>
<dbReference type="AlphaFoldDB" id="A0A8G0PAN8"/>
<dbReference type="EMBL" id="CP075864">
    <property type="protein sequence ID" value="QYS94276.1"/>
    <property type="molecule type" value="Genomic_DNA"/>
</dbReference>
<organism evidence="2 3">
    <name type="scientific">Trichoderma simmonsii</name>
    <dbReference type="NCBI Taxonomy" id="1491479"/>
    <lineage>
        <taxon>Eukaryota</taxon>
        <taxon>Fungi</taxon>
        <taxon>Dikarya</taxon>
        <taxon>Ascomycota</taxon>
        <taxon>Pezizomycotina</taxon>
        <taxon>Sordariomycetes</taxon>
        <taxon>Hypocreomycetidae</taxon>
        <taxon>Hypocreales</taxon>
        <taxon>Hypocreaceae</taxon>
        <taxon>Trichoderma</taxon>
    </lineage>
</organism>
<accession>A0A8G0PAN8</accession>
<evidence type="ECO:0000256" key="1">
    <source>
        <dbReference type="SAM" id="MobiDB-lite"/>
    </source>
</evidence>
<proteinExistence type="predicted"/>
<evidence type="ECO:0000313" key="2">
    <source>
        <dbReference type="EMBL" id="QYS94276.1"/>
    </source>
</evidence>
<dbReference type="Proteomes" id="UP000826661">
    <property type="component" value="Chromosome I"/>
</dbReference>
<evidence type="ECO:0000313" key="3">
    <source>
        <dbReference type="Proteomes" id="UP000826661"/>
    </source>
</evidence>
<keyword evidence="3" id="KW-1185">Reference proteome</keyword>
<protein>
    <submittedName>
        <fullName evidence="2">Uncharacterized protein</fullName>
    </submittedName>
</protein>
<reference evidence="2 3" key="1">
    <citation type="journal article" date="2021" name="BMC Genomics">
        <title>Telomere-to-telomere genome assembly of asparaginase-producing Trichoderma simmonsii.</title>
        <authorList>
            <person name="Chung D."/>
            <person name="Kwon Y.M."/>
            <person name="Yang Y."/>
        </authorList>
    </citation>
    <scope>NUCLEOTIDE SEQUENCE [LARGE SCALE GENOMIC DNA]</scope>
    <source>
        <strain evidence="2 3">GH-Sj1</strain>
    </source>
</reference>
<name>A0A8G0PAN8_9HYPO</name>
<feature type="compositionally biased region" description="Basic and acidic residues" evidence="1">
    <location>
        <begin position="107"/>
        <end position="119"/>
    </location>
</feature>